<dbReference type="SMART" id="SM00640">
    <property type="entry name" value="Glyco_32"/>
    <property type="match status" value="1"/>
</dbReference>
<dbReference type="CDD" id="cd08996">
    <property type="entry name" value="GH32_FFase"/>
    <property type="match status" value="1"/>
</dbReference>
<dbReference type="PANTHER" id="PTHR43101:SF1">
    <property type="entry name" value="BETA-FRUCTOSIDASE"/>
    <property type="match status" value="1"/>
</dbReference>
<accession>A0ABV5LVA7</accession>
<reference evidence="6 7" key="1">
    <citation type="submission" date="2024-09" db="EMBL/GenBank/DDBJ databases">
        <authorList>
            <person name="Sun Q."/>
            <person name="Mori K."/>
        </authorList>
    </citation>
    <scope>NUCLEOTIDE SEQUENCE [LARGE SCALE GENOMIC DNA]</scope>
    <source>
        <strain evidence="6 7">TISTR 1856</strain>
    </source>
</reference>
<evidence type="ECO:0000313" key="6">
    <source>
        <dbReference type="EMBL" id="MFB9378027.1"/>
    </source>
</evidence>
<evidence type="ECO:0000256" key="1">
    <source>
        <dbReference type="ARBA" id="ARBA00009902"/>
    </source>
</evidence>
<dbReference type="Proteomes" id="UP001589748">
    <property type="component" value="Unassembled WGS sequence"/>
</dbReference>
<feature type="domain" description="Glycosyl hydrolase family 32 N-terminal" evidence="5">
    <location>
        <begin position="9"/>
        <end position="310"/>
    </location>
</feature>
<comment type="caution">
    <text evidence="6">The sequence shown here is derived from an EMBL/GenBank/DDBJ whole genome shotgun (WGS) entry which is preliminary data.</text>
</comment>
<dbReference type="Pfam" id="PF00251">
    <property type="entry name" value="Glyco_hydro_32N"/>
    <property type="match status" value="1"/>
</dbReference>
<dbReference type="SUPFAM" id="SSF75005">
    <property type="entry name" value="Arabinanase/levansucrase/invertase"/>
    <property type="match status" value="1"/>
</dbReference>
<dbReference type="GO" id="GO:0016787">
    <property type="term" value="F:hydrolase activity"/>
    <property type="evidence" value="ECO:0007669"/>
    <property type="project" value="UniProtKB-KW"/>
</dbReference>
<dbReference type="EMBL" id="JBHMDM010000007">
    <property type="protein sequence ID" value="MFB9378027.1"/>
    <property type="molecule type" value="Genomic_DNA"/>
</dbReference>
<keyword evidence="3 6" id="KW-0378">Hydrolase</keyword>
<dbReference type="InterPro" id="IPR001362">
    <property type="entry name" value="Glyco_hydro_32"/>
</dbReference>
<evidence type="ECO:0000256" key="2">
    <source>
        <dbReference type="ARBA" id="ARBA00012758"/>
    </source>
</evidence>
<dbReference type="InterPro" id="IPR018053">
    <property type="entry name" value="Glyco_hydro_32_AS"/>
</dbReference>
<sequence>MPDPFPRLHPRPSTGWVNDPNGVGFWDDRYHVMFQWNPFGPQHHAIHWGHLSSPDLVHWREEGIALAPRPGGIDETGAWSGVAVVDEDGEPRLVYTAVRTGAMDSGVAVAARAGGRFVAGGDWVAPHPEGFLDVRDPFRVEGAGRELWVQGAGTLSGTGAVLAYEVSEDGGWRLLGPLLGVDDVPDGLLRQGSIWECPQLFRLGEDWVLLVSWVHRSESGESLGVTAYVGDLDLAGDAPRFRVRAANRLDGPEFYAPQGFCAPDGRVLLFSWTWEGRGTGVLGRAQVDTDAAGWAGSLTFARELQVQDGRAVCRPAAELLALRAGPLAHDEREVATAEAAWEVLAAGPVVLQVHDDDGAHEVWSGESPTVRVLVDASVVEVFTAEDSSTLRIYPRGEARWVLRAGHVDAAHRLA</sequence>
<organism evidence="6 7">
    <name type="scientific">Kineococcus gynurae</name>
    <dbReference type="NCBI Taxonomy" id="452979"/>
    <lineage>
        <taxon>Bacteria</taxon>
        <taxon>Bacillati</taxon>
        <taxon>Actinomycetota</taxon>
        <taxon>Actinomycetes</taxon>
        <taxon>Kineosporiales</taxon>
        <taxon>Kineosporiaceae</taxon>
        <taxon>Kineococcus</taxon>
    </lineage>
</organism>
<comment type="similarity">
    <text evidence="1">Belongs to the glycosyl hydrolase 32 family.</text>
</comment>
<keyword evidence="7" id="KW-1185">Reference proteome</keyword>
<dbReference type="PROSITE" id="PS00609">
    <property type="entry name" value="GLYCOSYL_HYDROL_F32"/>
    <property type="match status" value="1"/>
</dbReference>
<dbReference type="InterPro" id="IPR013148">
    <property type="entry name" value="Glyco_hydro_32_N"/>
</dbReference>
<dbReference type="PANTHER" id="PTHR43101">
    <property type="entry name" value="BETA-FRUCTOSIDASE"/>
    <property type="match status" value="1"/>
</dbReference>
<dbReference type="EC" id="3.2.1.26" evidence="2"/>
<gene>
    <name evidence="6" type="ORF">ACFFVI_13725</name>
</gene>
<proteinExistence type="inferred from homology"/>
<keyword evidence="4" id="KW-0326">Glycosidase</keyword>
<evidence type="ECO:0000259" key="5">
    <source>
        <dbReference type="Pfam" id="PF00251"/>
    </source>
</evidence>
<dbReference type="InterPro" id="IPR023296">
    <property type="entry name" value="Glyco_hydro_beta-prop_sf"/>
</dbReference>
<evidence type="ECO:0000313" key="7">
    <source>
        <dbReference type="Proteomes" id="UP001589748"/>
    </source>
</evidence>
<dbReference type="InterPro" id="IPR051214">
    <property type="entry name" value="GH32_Enzymes"/>
</dbReference>
<evidence type="ECO:0000256" key="3">
    <source>
        <dbReference type="ARBA" id="ARBA00022801"/>
    </source>
</evidence>
<evidence type="ECO:0000256" key="4">
    <source>
        <dbReference type="ARBA" id="ARBA00023295"/>
    </source>
</evidence>
<dbReference type="RefSeq" id="WP_380137526.1">
    <property type="nucleotide sequence ID" value="NZ_JBHLUI010000008.1"/>
</dbReference>
<protein>
    <recommendedName>
        <fullName evidence="2">beta-fructofuranosidase</fullName>
        <ecNumber evidence="2">3.2.1.26</ecNumber>
    </recommendedName>
</protein>
<dbReference type="Gene3D" id="2.115.10.20">
    <property type="entry name" value="Glycosyl hydrolase domain, family 43"/>
    <property type="match status" value="1"/>
</dbReference>
<name>A0ABV5LVA7_9ACTN</name>